<dbReference type="EMBL" id="AZHE01000001">
    <property type="protein sequence ID" value="KHO01261.1"/>
    <property type="molecule type" value="Genomic_DNA"/>
</dbReference>
<keyword evidence="5 6" id="KW-0472">Membrane</keyword>
<feature type="transmembrane region" description="Helical" evidence="6">
    <location>
        <begin position="518"/>
        <end position="536"/>
    </location>
</feature>
<keyword evidence="3 6" id="KW-0812">Transmembrane</keyword>
<sequence>MPNESRMMESRTAETTPLLGAPAANSVFKNCSHRGRGQEDGVPVPDIPFPRLALVMTTAWIGVFLGAMDETIMATLAGPIASDFQSLHLLPWLATAYLLSSAACLPVTGRLTDIFGRGPGLVLSNVLFGAGNLICGLSTDPHVVLVGRLVAGAGSAGQRSIANFLGSDLIPLRTRGIVQAVSNVFYGAGAMIGGVFGGVLNDHTVLGWRLAFLIQVPPALVLAVAVLVLVKVPPQQSQQSYISRIDFPGVFTASSFIVLLLLGLNSGGNMVPWTHPLPLAAIPLSLVSLTSFVWWEQRAKHPIIPVKLLLDRTIVSACLTNFFCELVLMAALFYVPLYLQVLGESTTTAGLRILSSPVGECLGALGAGYIMKQTGQYIRLGVPGLSALTLGTVMFVLQGERSPAWLTSLAFFLVGAGYGAVLTTTQIASIAAVDHSQQAVITSAIYFIRSIGATIGISVASLVYQNVSARRLWARFGDRQDAADMIDRVRDSLDELRRLPDAWHDGVMAAFMEAFRGVWLMLLCCAVLGLVSVSLLRQHRLYTTLNRC</sequence>
<feature type="transmembrane region" description="Helical" evidence="6">
    <location>
        <begin position="276"/>
        <end position="295"/>
    </location>
</feature>
<feature type="transmembrane region" description="Helical" evidence="6">
    <location>
        <begin position="206"/>
        <end position="230"/>
    </location>
</feature>
<dbReference type="PROSITE" id="PS50850">
    <property type="entry name" value="MFS"/>
    <property type="match status" value="1"/>
</dbReference>
<organism evidence="8 9">
    <name type="scientific">Metarhizium album (strain ARSEF 1941)</name>
    <dbReference type="NCBI Taxonomy" id="1081103"/>
    <lineage>
        <taxon>Eukaryota</taxon>
        <taxon>Fungi</taxon>
        <taxon>Dikarya</taxon>
        <taxon>Ascomycota</taxon>
        <taxon>Pezizomycotina</taxon>
        <taxon>Sordariomycetes</taxon>
        <taxon>Hypocreomycetidae</taxon>
        <taxon>Hypocreales</taxon>
        <taxon>Clavicipitaceae</taxon>
        <taxon>Metarhizium</taxon>
    </lineage>
</organism>
<feature type="transmembrane region" description="Helical" evidence="6">
    <location>
        <begin position="315"/>
        <end position="337"/>
    </location>
</feature>
<dbReference type="GO" id="GO:0012505">
    <property type="term" value="C:endomembrane system"/>
    <property type="evidence" value="ECO:0007669"/>
    <property type="project" value="UniProtKB-SubCell"/>
</dbReference>
<dbReference type="InterPro" id="IPR011701">
    <property type="entry name" value="MFS"/>
</dbReference>
<feature type="transmembrane region" description="Helical" evidence="6">
    <location>
        <begin position="349"/>
        <end position="370"/>
    </location>
</feature>
<dbReference type="Gene3D" id="1.20.1250.20">
    <property type="entry name" value="MFS general substrate transporter like domains"/>
    <property type="match status" value="1"/>
</dbReference>
<evidence type="ECO:0000256" key="3">
    <source>
        <dbReference type="ARBA" id="ARBA00022692"/>
    </source>
</evidence>
<keyword evidence="9" id="KW-1185">Reference proteome</keyword>
<evidence type="ECO:0000256" key="4">
    <source>
        <dbReference type="ARBA" id="ARBA00022989"/>
    </source>
</evidence>
<feature type="transmembrane region" description="Helical" evidence="6">
    <location>
        <begin position="409"/>
        <end position="433"/>
    </location>
</feature>
<keyword evidence="2" id="KW-0813">Transport</keyword>
<gene>
    <name evidence="8" type="ORF">MAM_00262</name>
</gene>
<feature type="transmembrane region" description="Helical" evidence="6">
    <location>
        <begin position="377"/>
        <end position="397"/>
    </location>
</feature>
<accession>A0A0B2X7M3</accession>
<dbReference type="SUPFAM" id="SSF103473">
    <property type="entry name" value="MFS general substrate transporter"/>
    <property type="match status" value="1"/>
</dbReference>
<dbReference type="OrthoDB" id="3437016at2759"/>
<dbReference type="Pfam" id="PF07690">
    <property type="entry name" value="MFS_1"/>
    <property type="match status" value="1"/>
</dbReference>
<evidence type="ECO:0000256" key="1">
    <source>
        <dbReference type="ARBA" id="ARBA00004127"/>
    </source>
</evidence>
<protein>
    <submittedName>
        <fullName evidence="8">Major facilitator superfamily domain, general substrate transporter</fullName>
    </submittedName>
</protein>
<dbReference type="InterPro" id="IPR036259">
    <property type="entry name" value="MFS_trans_sf"/>
</dbReference>
<feature type="transmembrane region" description="Helical" evidence="6">
    <location>
        <begin position="177"/>
        <end position="200"/>
    </location>
</feature>
<evidence type="ECO:0000313" key="9">
    <source>
        <dbReference type="Proteomes" id="UP000030816"/>
    </source>
</evidence>
<evidence type="ECO:0000256" key="6">
    <source>
        <dbReference type="SAM" id="Phobius"/>
    </source>
</evidence>
<feature type="transmembrane region" description="Helical" evidence="6">
    <location>
        <begin position="242"/>
        <end position="264"/>
    </location>
</feature>
<feature type="domain" description="Major facilitator superfamily (MFS) profile" evidence="7">
    <location>
        <begin position="55"/>
        <end position="541"/>
    </location>
</feature>
<dbReference type="Proteomes" id="UP000030816">
    <property type="component" value="Unassembled WGS sequence"/>
</dbReference>
<dbReference type="HOGENOM" id="CLU_000960_22_3_1"/>
<evidence type="ECO:0000256" key="2">
    <source>
        <dbReference type="ARBA" id="ARBA00022448"/>
    </source>
</evidence>
<feature type="transmembrane region" description="Helical" evidence="6">
    <location>
        <begin position="445"/>
        <end position="464"/>
    </location>
</feature>
<keyword evidence="4 6" id="KW-1133">Transmembrane helix</keyword>
<proteinExistence type="predicted"/>
<name>A0A0B2X7M3_METAS</name>
<dbReference type="PANTHER" id="PTHR23501:SF191">
    <property type="entry name" value="VACUOLAR BASIC AMINO ACID TRANSPORTER 4"/>
    <property type="match status" value="1"/>
</dbReference>
<dbReference type="PANTHER" id="PTHR23501">
    <property type="entry name" value="MAJOR FACILITATOR SUPERFAMILY"/>
    <property type="match status" value="1"/>
</dbReference>
<evidence type="ECO:0000259" key="7">
    <source>
        <dbReference type="PROSITE" id="PS50850"/>
    </source>
</evidence>
<evidence type="ECO:0000256" key="5">
    <source>
        <dbReference type="ARBA" id="ARBA00023136"/>
    </source>
</evidence>
<dbReference type="GO" id="GO:0015174">
    <property type="term" value="F:basic amino acid transmembrane transporter activity"/>
    <property type="evidence" value="ECO:0007669"/>
    <property type="project" value="TreeGrafter"/>
</dbReference>
<reference evidence="8 9" key="1">
    <citation type="journal article" date="2014" name="Proc. Natl. Acad. Sci. U.S.A.">
        <title>Trajectory and genomic determinants of fungal-pathogen speciation and host adaptation.</title>
        <authorList>
            <person name="Hu X."/>
            <person name="Xiao G."/>
            <person name="Zheng P."/>
            <person name="Shang Y."/>
            <person name="Su Y."/>
            <person name="Zhang X."/>
            <person name="Liu X."/>
            <person name="Zhan S."/>
            <person name="St Leger R.J."/>
            <person name="Wang C."/>
        </authorList>
    </citation>
    <scope>NUCLEOTIDE SEQUENCE [LARGE SCALE GENOMIC DNA]</scope>
    <source>
        <strain evidence="8 9">ARSEF 1941</strain>
    </source>
</reference>
<comment type="caution">
    <text evidence="8">The sequence shown here is derived from an EMBL/GenBank/DDBJ whole genome shotgun (WGS) entry which is preliminary data.</text>
</comment>
<dbReference type="GeneID" id="63734717"/>
<dbReference type="GO" id="GO:0000329">
    <property type="term" value="C:fungal-type vacuole membrane"/>
    <property type="evidence" value="ECO:0007669"/>
    <property type="project" value="TreeGrafter"/>
</dbReference>
<comment type="subcellular location">
    <subcellularLocation>
        <location evidence="1">Endomembrane system</location>
        <topology evidence="1">Multi-pass membrane protein</topology>
    </subcellularLocation>
</comment>
<dbReference type="InterPro" id="IPR020846">
    <property type="entry name" value="MFS_dom"/>
</dbReference>
<evidence type="ECO:0000313" key="8">
    <source>
        <dbReference type="EMBL" id="KHO01261.1"/>
    </source>
</evidence>
<dbReference type="RefSeq" id="XP_040682326.1">
    <property type="nucleotide sequence ID" value="XM_040819061.1"/>
</dbReference>
<dbReference type="AlphaFoldDB" id="A0A0B2X7M3"/>